<dbReference type="RefSeq" id="WP_068714429.1">
    <property type="nucleotide sequence ID" value="NZ_LWDV01000004.1"/>
</dbReference>
<dbReference type="AlphaFoldDB" id="A0A1C0AD67"/>
<evidence type="ECO:0000259" key="10">
    <source>
        <dbReference type="PROSITE" id="PS51198"/>
    </source>
</evidence>
<dbReference type="PROSITE" id="PS51198">
    <property type="entry name" value="UVRD_HELICASE_ATP_BIND"/>
    <property type="match status" value="1"/>
</dbReference>
<name>A0A1C0AD67_9FIRM</name>
<keyword evidence="4 9" id="KW-0067">ATP-binding</keyword>
<keyword evidence="3 9" id="KW-0347">Helicase</keyword>
<keyword evidence="12" id="KW-1185">Reference proteome</keyword>
<gene>
    <name evidence="11" type="ORF">U472_00505</name>
</gene>
<evidence type="ECO:0000256" key="1">
    <source>
        <dbReference type="ARBA" id="ARBA00022741"/>
    </source>
</evidence>
<keyword evidence="1 9" id="KW-0547">Nucleotide-binding</keyword>
<evidence type="ECO:0000313" key="12">
    <source>
        <dbReference type="Proteomes" id="UP000093514"/>
    </source>
</evidence>
<dbReference type="Pfam" id="PF13538">
    <property type="entry name" value="UvrD_C_2"/>
    <property type="match status" value="1"/>
</dbReference>
<dbReference type="NCBIfam" id="NF041464">
    <property type="entry name" value="HelD_BACSU"/>
    <property type="match status" value="1"/>
</dbReference>
<dbReference type="InterPro" id="IPR027417">
    <property type="entry name" value="P-loop_NTPase"/>
</dbReference>
<comment type="catalytic activity">
    <reaction evidence="8">
        <text>ATP + H2O = ADP + phosphate + H(+)</text>
        <dbReference type="Rhea" id="RHEA:13065"/>
        <dbReference type="ChEBI" id="CHEBI:15377"/>
        <dbReference type="ChEBI" id="CHEBI:15378"/>
        <dbReference type="ChEBI" id="CHEBI:30616"/>
        <dbReference type="ChEBI" id="CHEBI:43474"/>
        <dbReference type="ChEBI" id="CHEBI:456216"/>
        <dbReference type="EC" id="5.6.2.4"/>
    </reaction>
</comment>
<dbReference type="InterPro" id="IPR027785">
    <property type="entry name" value="UvrD-like_helicase_C"/>
</dbReference>
<comment type="caution">
    <text evidence="11">The sequence shown here is derived from an EMBL/GenBank/DDBJ whole genome shotgun (WGS) entry which is preliminary data.</text>
</comment>
<dbReference type="InterPro" id="IPR014016">
    <property type="entry name" value="UvrD-like_ATP-bd"/>
</dbReference>
<dbReference type="Pfam" id="PF00580">
    <property type="entry name" value="UvrD-helicase"/>
    <property type="match status" value="1"/>
</dbReference>
<dbReference type="Pfam" id="PF13361">
    <property type="entry name" value="UvrD_C"/>
    <property type="match status" value="1"/>
</dbReference>
<evidence type="ECO:0000256" key="9">
    <source>
        <dbReference type="PROSITE-ProRule" id="PRU00560"/>
    </source>
</evidence>
<accession>A0A1C0AD67</accession>
<evidence type="ECO:0000313" key="11">
    <source>
        <dbReference type="EMBL" id="OCL28583.1"/>
    </source>
</evidence>
<dbReference type="GO" id="GO:0005524">
    <property type="term" value="F:ATP binding"/>
    <property type="evidence" value="ECO:0007669"/>
    <property type="project" value="UniProtKB-UniRule"/>
</dbReference>
<reference evidence="11 12" key="2">
    <citation type="submission" date="2016-08" db="EMBL/GenBank/DDBJ databases">
        <title>Orenia metallireducens sp. nov. strain Z6, a Novel Metal-reducing Firmicute from the Deep Subsurface.</title>
        <authorList>
            <person name="Maxim B.I."/>
            <person name="Kenneth K."/>
            <person name="Flynn T.M."/>
            <person name="Oloughlin E.J."/>
            <person name="Locke R.A."/>
            <person name="Weber J.R."/>
            <person name="Egan S.M."/>
            <person name="Mackie R.I."/>
            <person name="Cann I.K."/>
        </authorList>
    </citation>
    <scope>NUCLEOTIDE SEQUENCE [LARGE SCALE GENOMIC DNA]</scope>
    <source>
        <strain evidence="11 12">Z6</strain>
    </source>
</reference>
<evidence type="ECO:0000256" key="2">
    <source>
        <dbReference type="ARBA" id="ARBA00022801"/>
    </source>
</evidence>
<dbReference type="EC" id="5.6.2.4" evidence="7"/>
<dbReference type="PANTHER" id="PTHR11070:SF17">
    <property type="entry name" value="DNA HELICASE IV"/>
    <property type="match status" value="1"/>
</dbReference>
<sequence>MPENKHKDYQVEVERLEYTKDYINKVLDATAEYKSEYKADIREAMKELDFLDSSQSYIRVLINSKFIDQANENYENLLKVKDKPYFARVDFKSAGKQNPEQLYIGKTSLYEIEAEQPLIIDWRAPIASIYYEGRIGEVSYQTETGVEKGEMLLKRQFTIEDGELKDIFDIDITTNDAFLQASLDVNADNRLKDIASTIQGEQNRVIRAKIDQPLIVQGVAGSGKTTIALHRIAYLIYTYEDSFDPDNFMIITPNKLFIDYISDVLPELGVENVRQSTFIDFMEELIGEKHELIDPDQKITKLIASDDLTDQEKELIAWSAAFKGSLEFKEMIDSYLVDLGKRYLPRMDFRLDNHILFSYWELNEIFLEQLKHLPFEKRKAQLKKSLSNRLRWRKEKILKEIEDNYNGKINAICSSMEESEDRRFILIKLMDERDTKLEEVEKKSKTLVKDYFQAFKKISLFDHYTKLLNKITLLKYATVEISKEKLEYLSKYSQELLKKKEVELEDYAPLAYLKHKIWGFDQDIKVNNVVMDEAQDYSLFQFYVLKEILNTNMFTILGDIAQGIHAYRGTNDWNKVMEDVFAKEEISYRTLEQSYRTTIEVMDFANQVIKNINAPNLVLAKPVIRRGQKPQLRNYNQVSNLTKDLTSKIAKLKEEYQSIALICKTTKECQQLKESLAKLGNLKVKLIDNKDDSYAGGVVIVPSYLAKGLEFDVVVIVNLAESYTENELDLKLLYVAMTRSLHRLYIYQQTGAISVLDKIDNDFYETLN</sequence>
<feature type="domain" description="UvrD-like helicase ATP-binding" evidence="10">
    <location>
        <begin position="197"/>
        <end position="598"/>
    </location>
</feature>
<dbReference type="GO" id="GO:0016887">
    <property type="term" value="F:ATP hydrolysis activity"/>
    <property type="evidence" value="ECO:0007669"/>
    <property type="project" value="RHEA"/>
</dbReference>
<dbReference type="InterPro" id="IPR048228">
    <property type="entry name" value="HelD_bacillota"/>
</dbReference>
<dbReference type="Proteomes" id="UP000093514">
    <property type="component" value="Unassembled WGS sequence"/>
</dbReference>
<dbReference type="EMBL" id="LWDV01000004">
    <property type="protein sequence ID" value="OCL28583.1"/>
    <property type="molecule type" value="Genomic_DNA"/>
</dbReference>
<keyword evidence="5" id="KW-0413">Isomerase</keyword>
<evidence type="ECO:0000256" key="8">
    <source>
        <dbReference type="ARBA" id="ARBA00048988"/>
    </source>
</evidence>
<evidence type="ECO:0000256" key="4">
    <source>
        <dbReference type="ARBA" id="ARBA00022840"/>
    </source>
</evidence>
<keyword evidence="2 9" id="KW-0378">Hydrolase</keyword>
<dbReference type="GO" id="GO:0043138">
    <property type="term" value="F:3'-5' DNA helicase activity"/>
    <property type="evidence" value="ECO:0007669"/>
    <property type="project" value="UniProtKB-EC"/>
</dbReference>
<dbReference type="InterPro" id="IPR014017">
    <property type="entry name" value="DNA_helicase_UvrD-like_C"/>
</dbReference>
<dbReference type="InterPro" id="IPR000212">
    <property type="entry name" value="DNA_helicase_UvrD/REP"/>
</dbReference>
<dbReference type="GO" id="GO:0000725">
    <property type="term" value="P:recombinational repair"/>
    <property type="evidence" value="ECO:0007669"/>
    <property type="project" value="TreeGrafter"/>
</dbReference>
<reference evidence="12" key="1">
    <citation type="submission" date="2016-07" db="EMBL/GenBank/DDBJ databases">
        <authorList>
            <person name="Florea S."/>
            <person name="Webb J.S."/>
            <person name="Jaromczyk J."/>
            <person name="Schardl C.L."/>
        </authorList>
    </citation>
    <scope>NUCLEOTIDE SEQUENCE [LARGE SCALE GENOMIC DNA]</scope>
    <source>
        <strain evidence="12">Z6</strain>
    </source>
</reference>
<dbReference type="GO" id="GO:0003677">
    <property type="term" value="F:DNA binding"/>
    <property type="evidence" value="ECO:0007669"/>
    <property type="project" value="InterPro"/>
</dbReference>
<dbReference type="GO" id="GO:0005829">
    <property type="term" value="C:cytosol"/>
    <property type="evidence" value="ECO:0007669"/>
    <property type="project" value="TreeGrafter"/>
</dbReference>
<dbReference type="SUPFAM" id="SSF52540">
    <property type="entry name" value="P-loop containing nucleoside triphosphate hydrolases"/>
    <property type="match status" value="1"/>
</dbReference>
<dbReference type="Gene3D" id="3.40.50.300">
    <property type="entry name" value="P-loop containing nucleotide triphosphate hydrolases"/>
    <property type="match status" value="3"/>
</dbReference>
<dbReference type="PANTHER" id="PTHR11070">
    <property type="entry name" value="UVRD / RECB / PCRA DNA HELICASE FAMILY MEMBER"/>
    <property type="match status" value="1"/>
</dbReference>
<organism evidence="11 12">
    <name type="scientific">Orenia metallireducens</name>
    <dbReference type="NCBI Taxonomy" id="1413210"/>
    <lineage>
        <taxon>Bacteria</taxon>
        <taxon>Bacillati</taxon>
        <taxon>Bacillota</taxon>
        <taxon>Clostridia</taxon>
        <taxon>Halanaerobiales</taxon>
        <taxon>Halobacteroidaceae</taxon>
        <taxon>Orenia</taxon>
    </lineage>
</organism>
<feature type="binding site" evidence="9">
    <location>
        <begin position="218"/>
        <end position="225"/>
    </location>
    <ligand>
        <name>ATP</name>
        <dbReference type="ChEBI" id="CHEBI:30616"/>
    </ligand>
</feature>
<comment type="catalytic activity">
    <reaction evidence="6">
        <text>Couples ATP hydrolysis with the unwinding of duplex DNA by translocating in the 3'-5' direction.</text>
        <dbReference type="EC" id="5.6.2.4"/>
    </reaction>
</comment>
<evidence type="ECO:0000256" key="5">
    <source>
        <dbReference type="ARBA" id="ARBA00023235"/>
    </source>
</evidence>
<proteinExistence type="predicted"/>
<dbReference type="OrthoDB" id="9787585at2"/>
<evidence type="ECO:0000256" key="6">
    <source>
        <dbReference type="ARBA" id="ARBA00034617"/>
    </source>
</evidence>
<protein>
    <recommendedName>
        <fullName evidence="7">DNA 3'-5' helicase</fullName>
        <ecNumber evidence="7">5.6.2.4</ecNumber>
    </recommendedName>
</protein>
<evidence type="ECO:0000256" key="7">
    <source>
        <dbReference type="ARBA" id="ARBA00034808"/>
    </source>
</evidence>
<evidence type="ECO:0000256" key="3">
    <source>
        <dbReference type="ARBA" id="ARBA00022806"/>
    </source>
</evidence>